<evidence type="ECO:0000256" key="4">
    <source>
        <dbReference type="ARBA" id="ARBA00022989"/>
    </source>
</evidence>
<evidence type="ECO:0008006" key="9">
    <source>
        <dbReference type="Google" id="ProtNLM"/>
    </source>
</evidence>
<gene>
    <name evidence="7" type="ORF">CLODIP_2_CD11916</name>
</gene>
<keyword evidence="8" id="KW-1185">Reference proteome</keyword>
<evidence type="ECO:0000256" key="6">
    <source>
        <dbReference type="SAM" id="SignalP"/>
    </source>
</evidence>
<dbReference type="PANTHER" id="PTHR13055:SF12">
    <property type="entry name" value="LD40707P"/>
    <property type="match status" value="1"/>
</dbReference>
<dbReference type="PANTHER" id="PTHR13055">
    <property type="entry name" value="TUMOR ENDOTHELIAL MARKER 7 RELATED"/>
    <property type="match status" value="1"/>
</dbReference>
<evidence type="ECO:0000313" key="8">
    <source>
        <dbReference type="Proteomes" id="UP000494165"/>
    </source>
</evidence>
<evidence type="ECO:0000256" key="5">
    <source>
        <dbReference type="SAM" id="Phobius"/>
    </source>
</evidence>
<dbReference type="EMBL" id="CADEPI010000224">
    <property type="protein sequence ID" value="CAB3381105.1"/>
    <property type="molecule type" value="Genomic_DNA"/>
</dbReference>
<dbReference type="InterPro" id="IPR031152">
    <property type="entry name" value="PLXDC"/>
</dbReference>
<protein>
    <recommendedName>
        <fullName evidence="9">PSI domain-containing protein</fullName>
    </recommendedName>
</protein>
<accession>A0A8S1DC90</accession>
<evidence type="ECO:0000313" key="7">
    <source>
        <dbReference type="EMBL" id="CAB3381105.1"/>
    </source>
</evidence>
<evidence type="ECO:0000256" key="3">
    <source>
        <dbReference type="ARBA" id="ARBA00022729"/>
    </source>
</evidence>
<keyword evidence="5" id="KW-0472">Membrane</keyword>
<sequence length="391" mass="44967">MSLTLFYRGLIFILIIEVSIVSLVSAASDLKSKKHETKTLATISSKAIDVHHSMRTTFIPQNKKLANDLWLDMKKHENVVHLEDEKKIIYLSFSFKLYDKNITNLAVSQQGEIFDVKRKQWSIFALLAISAKSEVTYVDTGDSLVVQWEKNGSVDFVYKHIPISLKYAILNNASNVDTFGIGYELEVFSDNYTKNERIYLGYHFDVINFNIRNGTVVRFEPVPLCLNYNSCGSCVKSKIQTHLNDSLPCFWCPDLNLCSSKQDFLKEIWSKSNCSIQEAESRDICGETVEQETDRNMSVFVLMLPDWLLIAFFLAVFVCVSGLGKKIWKRILVCYHNYQNYQHWNRRNGHEPILSSDAEDIEMDSLNNLQASDENDEDEYGLVHLFEKSVV</sequence>
<feature type="chain" id="PRO_5035933000" description="PSI domain-containing protein" evidence="6">
    <location>
        <begin position="27"/>
        <end position="391"/>
    </location>
</feature>
<organism evidence="7 8">
    <name type="scientific">Cloeon dipterum</name>
    <dbReference type="NCBI Taxonomy" id="197152"/>
    <lineage>
        <taxon>Eukaryota</taxon>
        <taxon>Metazoa</taxon>
        <taxon>Ecdysozoa</taxon>
        <taxon>Arthropoda</taxon>
        <taxon>Hexapoda</taxon>
        <taxon>Insecta</taxon>
        <taxon>Pterygota</taxon>
        <taxon>Palaeoptera</taxon>
        <taxon>Ephemeroptera</taxon>
        <taxon>Pisciforma</taxon>
        <taxon>Baetidae</taxon>
        <taxon>Cloeon</taxon>
    </lineage>
</organism>
<keyword evidence="3 6" id="KW-0732">Signal</keyword>
<proteinExistence type="predicted"/>
<evidence type="ECO:0000256" key="2">
    <source>
        <dbReference type="ARBA" id="ARBA00022692"/>
    </source>
</evidence>
<keyword evidence="2 5" id="KW-0812">Transmembrane</keyword>
<comment type="caution">
    <text evidence="7">The sequence shown here is derived from an EMBL/GenBank/DDBJ whole genome shotgun (WGS) entry which is preliminary data.</text>
</comment>
<reference evidence="7 8" key="1">
    <citation type="submission" date="2020-04" db="EMBL/GenBank/DDBJ databases">
        <authorList>
            <person name="Alioto T."/>
            <person name="Alioto T."/>
            <person name="Gomez Garrido J."/>
        </authorList>
    </citation>
    <scope>NUCLEOTIDE SEQUENCE [LARGE SCALE GENOMIC DNA]</scope>
</reference>
<comment type="subcellular location">
    <subcellularLocation>
        <location evidence="1">Membrane</location>
        <topology evidence="1">Single-pass type I membrane protein</topology>
    </subcellularLocation>
</comment>
<dbReference type="Proteomes" id="UP000494165">
    <property type="component" value="Unassembled WGS sequence"/>
</dbReference>
<feature type="signal peptide" evidence="6">
    <location>
        <begin position="1"/>
        <end position="26"/>
    </location>
</feature>
<feature type="transmembrane region" description="Helical" evidence="5">
    <location>
        <begin position="299"/>
        <end position="320"/>
    </location>
</feature>
<keyword evidence="4 5" id="KW-1133">Transmembrane helix</keyword>
<dbReference type="AlphaFoldDB" id="A0A8S1DC90"/>
<name>A0A8S1DC90_9INSE</name>
<dbReference type="GO" id="GO:0016020">
    <property type="term" value="C:membrane"/>
    <property type="evidence" value="ECO:0007669"/>
    <property type="project" value="UniProtKB-SubCell"/>
</dbReference>
<evidence type="ECO:0000256" key="1">
    <source>
        <dbReference type="ARBA" id="ARBA00004479"/>
    </source>
</evidence>